<reference evidence="1" key="1">
    <citation type="journal article" date="2014" name="Front. Microbiol.">
        <title>High frequency of phylogenetically diverse reductive dehalogenase-homologous genes in deep subseafloor sedimentary metagenomes.</title>
        <authorList>
            <person name="Kawai M."/>
            <person name="Futagami T."/>
            <person name="Toyoda A."/>
            <person name="Takaki Y."/>
            <person name="Nishi S."/>
            <person name="Hori S."/>
            <person name="Arai W."/>
            <person name="Tsubouchi T."/>
            <person name="Morono Y."/>
            <person name="Uchiyama I."/>
            <person name="Ito T."/>
            <person name="Fujiyama A."/>
            <person name="Inagaki F."/>
            <person name="Takami H."/>
        </authorList>
    </citation>
    <scope>NUCLEOTIDE SEQUENCE</scope>
    <source>
        <strain evidence="1">Expedition CK06-06</strain>
    </source>
</reference>
<proteinExistence type="predicted"/>
<evidence type="ECO:0000313" key="1">
    <source>
        <dbReference type="EMBL" id="GAF90931.1"/>
    </source>
</evidence>
<comment type="caution">
    <text evidence="1">The sequence shown here is derived from an EMBL/GenBank/DDBJ whole genome shotgun (WGS) entry which is preliminary data.</text>
</comment>
<accession>X0TUQ7</accession>
<feature type="non-terminal residue" evidence="1">
    <location>
        <position position="132"/>
    </location>
</feature>
<organism evidence="1">
    <name type="scientific">marine sediment metagenome</name>
    <dbReference type="NCBI Taxonomy" id="412755"/>
    <lineage>
        <taxon>unclassified sequences</taxon>
        <taxon>metagenomes</taxon>
        <taxon>ecological metagenomes</taxon>
    </lineage>
</organism>
<dbReference type="EMBL" id="BARS01010203">
    <property type="protein sequence ID" value="GAF90931.1"/>
    <property type="molecule type" value="Genomic_DNA"/>
</dbReference>
<protein>
    <submittedName>
        <fullName evidence="1">Uncharacterized protein</fullName>
    </submittedName>
</protein>
<sequence length="132" mass="15492">MKDFNNFIIYKLPPQEPEDESLAKFYEFTIKQQTHCEKLEDGRCVIVFGGDSTEENIIGDLNHEYLHASLHFINESLASKNLKYLWYRNEFEESILFKKIVEELSYSGIGYPDCAGILDRIRAFLFRIQQKG</sequence>
<gene>
    <name evidence="1" type="ORF">S01H1_18981</name>
</gene>
<name>X0TUQ7_9ZZZZ</name>
<dbReference type="AlphaFoldDB" id="X0TUQ7"/>